<keyword evidence="6" id="KW-1185">Reference proteome</keyword>
<dbReference type="CDD" id="cd06127">
    <property type="entry name" value="DEDDh"/>
    <property type="match status" value="1"/>
</dbReference>
<dbReference type="SUPFAM" id="SSF53098">
    <property type="entry name" value="Ribonuclease H-like"/>
    <property type="match status" value="1"/>
</dbReference>
<protein>
    <submittedName>
        <fullName evidence="5">Exonuclease domain-containing protein</fullName>
    </submittedName>
</protein>
<keyword evidence="1" id="KW-0540">Nuclease</keyword>
<evidence type="ECO:0000256" key="3">
    <source>
        <dbReference type="ARBA" id="ARBA00022839"/>
    </source>
</evidence>
<evidence type="ECO:0000259" key="4">
    <source>
        <dbReference type="SMART" id="SM00479"/>
    </source>
</evidence>
<keyword evidence="3 5" id="KW-0269">Exonuclease</keyword>
<dbReference type="InterPro" id="IPR036397">
    <property type="entry name" value="RNaseH_sf"/>
</dbReference>
<comment type="caution">
    <text evidence="5">The sequence shown here is derived from an EMBL/GenBank/DDBJ whole genome shotgun (WGS) entry which is preliminary data.</text>
</comment>
<evidence type="ECO:0000313" key="5">
    <source>
        <dbReference type="EMBL" id="GAA3957635.1"/>
    </source>
</evidence>
<proteinExistence type="predicted"/>
<dbReference type="EMBL" id="BAABBO010000007">
    <property type="protein sequence ID" value="GAA3957635.1"/>
    <property type="molecule type" value="Genomic_DNA"/>
</dbReference>
<evidence type="ECO:0000256" key="1">
    <source>
        <dbReference type="ARBA" id="ARBA00022722"/>
    </source>
</evidence>
<dbReference type="InterPro" id="IPR012337">
    <property type="entry name" value="RNaseH-like_sf"/>
</dbReference>
<evidence type="ECO:0000256" key="2">
    <source>
        <dbReference type="ARBA" id="ARBA00022801"/>
    </source>
</evidence>
<gene>
    <name evidence="5" type="ORF">GCM10022278_15190</name>
</gene>
<dbReference type="PANTHER" id="PTHR30231:SF4">
    <property type="entry name" value="PROTEIN NEN2"/>
    <property type="match status" value="1"/>
</dbReference>
<evidence type="ECO:0000313" key="6">
    <source>
        <dbReference type="Proteomes" id="UP001501337"/>
    </source>
</evidence>
<organism evidence="5 6">
    <name type="scientific">Allohahella marinimesophila</name>
    <dbReference type="NCBI Taxonomy" id="1054972"/>
    <lineage>
        <taxon>Bacteria</taxon>
        <taxon>Pseudomonadati</taxon>
        <taxon>Pseudomonadota</taxon>
        <taxon>Gammaproteobacteria</taxon>
        <taxon>Oceanospirillales</taxon>
        <taxon>Hahellaceae</taxon>
        <taxon>Allohahella</taxon>
    </lineage>
</organism>
<dbReference type="Gene3D" id="3.30.420.10">
    <property type="entry name" value="Ribonuclease H-like superfamily/Ribonuclease H"/>
    <property type="match status" value="1"/>
</dbReference>
<dbReference type="GO" id="GO:0004527">
    <property type="term" value="F:exonuclease activity"/>
    <property type="evidence" value="ECO:0007669"/>
    <property type="project" value="UniProtKB-KW"/>
</dbReference>
<dbReference type="Pfam" id="PF00929">
    <property type="entry name" value="RNase_T"/>
    <property type="match status" value="1"/>
</dbReference>
<sequence length="212" mass="23107">MGLLKRLFGGPHSSFGRPWTEYSLLAVDLEMNSLDPEVGAIMSIGAVGIEDGEVCLSTAKHWLIESSHGVGNSATIHGITDTERTGGATLATALVELQAAASDRVLLFHHAFLDLRFLAAALERTGLLPLDTPHIDTMKLEQRRLERTGQPLHHDALLLSECRQRYGLPVYPAHNALHDALSTAELAMVQFRQMSGSKPLPLSTFIERALPL</sequence>
<dbReference type="PANTHER" id="PTHR30231">
    <property type="entry name" value="DNA POLYMERASE III SUBUNIT EPSILON"/>
    <property type="match status" value="1"/>
</dbReference>
<feature type="domain" description="Exonuclease" evidence="4">
    <location>
        <begin position="23"/>
        <end position="196"/>
    </location>
</feature>
<name>A0ABP7P0F8_9GAMM</name>
<dbReference type="Proteomes" id="UP001501337">
    <property type="component" value="Unassembled WGS sequence"/>
</dbReference>
<dbReference type="RefSeq" id="WP_344804937.1">
    <property type="nucleotide sequence ID" value="NZ_BAABBO010000007.1"/>
</dbReference>
<reference evidence="6" key="1">
    <citation type="journal article" date="2019" name="Int. J. Syst. Evol. Microbiol.">
        <title>The Global Catalogue of Microorganisms (GCM) 10K type strain sequencing project: providing services to taxonomists for standard genome sequencing and annotation.</title>
        <authorList>
            <consortium name="The Broad Institute Genomics Platform"/>
            <consortium name="The Broad Institute Genome Sequencing Center for Infectious Disease"/>
            <person name="Wu L."/>
            <person name="Ma J."/>
        </authorList>
    </citation>
    <scope>NUCLEOTIDE SEQUENCE [LARGE SCALE GENOMIC DNA]</scope>
    <source>
        <strain evidence="6">JCM 17555</strain>
    </source>
</reference>
<accession>A0ABP7P0F8</accession>
<dbReference type="InterPro" id="IPR013520">
    <property type="entry name" value="Ribonucl_H"/>
</dbReference>
<dbReference type="SMART" id="SM00479">
    <property type="entry name" value="EXOIII"/>
    <property type="match status" value="1"/>
</dbReference>
<keyword evidence="2" id="KW-0378">Hydrolase</keyword>